<keyword evidence="1" id="KW-0732">Signal</keyword>
<keyword evidence="3" id="KW-1185">Reference proteome</keyword>
<protein>
    <submittedName>
        <fullName evidence="2">Uncharacterized protein</fullName>
    </submittedName>
</protein>
<reference evidence="2 3" key="1">
    <citation type="submission" date="2020-08" db="EMBL/GenBank/DDBJ databases">
        <title>Genomic Encyclopedia of Type Strains, Phase IV (KMG-IV): sequencing the most valuable type-strain genomes for metagenomic binning, comparative biology and taxonomic classification.</title>
        <authorList>
            <person name="Goeker M."/>
        </authorList>
    </citation>
    <scope>NUCLEOTIDE SEQUENCE [LARGE SCALE GENOMIC DNA]</scope>
    <source>
        <strain evidence="2 3">DSM 29514</strain>
    </source>
</reference>
<comment type="caution">
    <text evidence="2">The sequence shown here is derived from an EMBL/GenBank/DDBJ whole genome shotgun (WGS) entry which is preliminary data.</text>
</comment>
<accession>A0A7W6LMB7</accession>
<proteinExistence type="predicted"/>
<gene>
    <name evidence="2" type="ORF">GGQ72_004617</name>
</gene>
<evidence type="ECO:0000256" key="1">
    <source>
        <dbReference type="SAM" id="SignalP"/>
    </source>
</evidence>
<dbReference type="AlphaFoldDB" id="A0A7W6LMB7"/>
<dbReference type="Proteomes" id="UP000519897">
    <property type="component" value="Unassembled WGS sequence"/>
</dbReference>
<dbReference type="RefSeq" id="WP_165137737.1">
    <property type="nucleotide sequence ID" value="NZ_CP049252.1"/>
</dbReference>
<dbReference type="EMBL" id="JACIEC010000016">
    <property type="protein sequence ID" value="MBB4146048.1"/>
    <property type="molecule type" value="Genomic_DNA"/>
</dbReference>
<evidence type="ECO:0000313" key="2">
    <source>
        <dbReference type="EMBL" id="MBB4146048.1"/>
    </source>
</evidence>
<sequence length="143" mass="15870">MRRVAAAAVLSFAGLVQAYAAEQMTRACEAAIKSRLLTPESFKLLDTEEYSRPISREDYAQELGKGIDSANVRKAKLAIFDARGGTAEYKRLTIRFEAMDPRNKPVKALTVCEATLIGDDQPEPDQVKLDGKDRTDWLIHGAR</sequence>
<feature type="chain" id="PRO_5030887822" evidence="1">
    <location>
        <begin position="21"/>
        <end position="143"/>
    </location>
</feature>
<feature type="signal peptide" evidence="1">
    <location>
        <begin position="1"/>
        <end position="20"/>
    </location>
</feature>
<organism evidence="2 3">
    <name type="scientific">Rhizobium rhizoryzae</name>
    <dbReference type="NCBI Taxonomy" id="451876"/>
    <lineage>
        <taxon>Bacteria</taxon>
        <taxon>Pseudomonadati</taxon>
        <taxon>Pseudomonadota</taxon>
        <taxon>Alphaproteobacteria</taxon>
        <taxon>Hyphomicrobiales</taxon>
        <taxon>Rhizobiaceae</taxon>
        <taxon>Rhizobium/Agrobacterium group</taxon>
        <taxon>Rhizobium</taxon>
    </lineage>
</organism>
<name>A0A7W6LMB7_9HYPH</name>
<evidence type="ECO:0000313" key="3">
    <source>
        <dbReference type="Proteomes" id="UP000519897"/>
    </source>
</evidence>